<feature type="transmembrane region" description="Helical" evidence="6">
    <location>
        <begin position="102"/>
        <end position="120"/>
    </location>
</feature>
<keyword evidence="5 6" id="KW-0472">Membrane</keyword>
<dbReference type="AlphaFoldDB" id="A0A1J5QMM7"/>
<keyword evidence="3 6" id="KW-0812">Transmembrane</keyword>
<reference evidence="7" key="1">
    <citation type="submission" date="2016-10" db="EMBL/GenBank/DDBJ databases">
        <title>Sequence of Gallionella enrichment culture.</title>
        <authorList>
            <person name="Poehlein A."/>
            <person name="Muehling M."/>
            <person name="Daniel R."/>
        </authorList>
    </citation>
    <scope>NUCLEOTIDE SEQUENCE</scope>
</reference>
<evidence type="ECO:0000256" key="5">
    <source>
        <dbReference type="ARBA" id="ARBA00023136"/>
    </source>
</evidence>
<dbReference type="Pfam" id="PF01384">
    <property type="entry name" value="PHO4"/>
    <property type="match status" value="1"/>
</dbReference>
<protein>
    <submittedName>
        <fullName evidence="7">Sulfate permease CysP</fullName>
    </submittedName>
</protein>
<comment type="caution">
    <text evidence="7">The sequence shown here is derived from an EMBL/GenBank/DDBJ whole genome shotgun (WGS) entry which is preliminary data.</text>
</comment>
<comment type="subcellular location">
    <subcellularLocation>
        <location evidence="1">Membrane</location>
        <topology evidence="1">Multi-pass membrane protein</topology>
    </subcellularLocation>
</comment>
<evidence type="ECO:0000256" key="2">
    <source>
        <dbReference type="ARBA" id="ARBA00022448"/>
    </source>
</evidence>
<feature type="transmembrane region" description="Helical" evidence="6">
    <location>
        <begin position="168"/>
        <end position="186"/>
    </location>
</feature>
<dbReference type="EMBL" id="MLJW01000589">
    <property type="protein sequence ID" value="OIQ84825.1"/>
    <property type="molecule type" value="Genomic_DNA"/>
</dbReference>
<dbReference type="GO" id="GO:0016020">
    <property type="term" value="C:membrane"/>
    <property type="evidence" value="ECO:0007669"/>
    <property type="project" value="UniProtKB-SubCell"/>
</dbReference>
<gene>
    <name evidence="7" type="primary">cysP</name>
    <name evidence="7" type="ORF">GALL_333600</name>
</gene>
<dbReference type="PANTHER" id="PTHR11101:SF80">
    <property type="entry name" value="PHOSPHATE TRANSPORTER"/>
    <property type="match status" value="1"/>
</dbReference>
<feature type="transmembrane region" description="Helical" evidence="6">
    <location>
        <begin position="42"/>
        <end position="63"/>
    </location>
</feature>
<evidence type="ECO:0000313" key="7">
    <source>
        <dbReference type="EMBL" id="OIQ84825.1"/>
    </source>
</evidence>
<evidence type="ECO:0000256" key="1">
    <source>
        <dbReference type="ARBA" id="ARBA00004141"/>
    </source>
</evidence>
<keyword evidence="2" id="KW-0813">Transport</keyword>
<evidence type="ECO:0000256" key="6">
    <source>
        <dbReference type="SAM" id="Phobius"/>
    </source>
</evidence>
<feature type="transmembrane region" description="Helical" evidence="6">
    <location>
        <begin position="75"/>
        <end position="96"/>
    </location>
</feature>
<feature type="transmembrane region" description="Helical" evidence="6">
    <location>
        <begin position="242"/>
        <end position="262"/>
    </location>
</feature>
<keyword evidence="4 6" id="KW-1133">Transmembrane helix</keyword>
<name>A0A1J5QMM7_9ZZZZ</name>
<dbReference type="GO" id="GO:0035435">
    <property type="term" value="P:phosphate ion transmembrane transport"/>
    <property type="evidence" value="ECO:0007669"/>
    <property type="project" value="TreeGrafter"/>
</dbReference>
<feature type="transmembrane region" description="Helical" evidence="6">
    <location>
        <begin position="193"/>
        <end position="222"/>
    </location>
</feature>
<evidence type="ECO:0000256" key="4">
    <source>
        <dbReference type="ARBA" id="ARBA00022989"/>
    </source>
</evidence>
<proteinExistence type="predicted"/>
<sequence>MTWPDAVLVFLALAFAWSMGAHYTGACMGMPYASRSISAKAALWWMAPLTLLGATFFSHKVLMKVGHDIVSGGNLGTPAAIAVIAAAFVLTTFFTQRRIPSSTIQILVFCIVGAAAALHLRIRWDTVVRLAVIWVLAPPFAFVFGYAFTRLFDALPLLARTQGGAAHVGRVLVLVGGVASFAMGANDVSNATAVFLSTGLCGPLLAGLIGGLGLAIGVLTWGRPLLERVAFDMVKMDLPMATAAQLVQALVVLTAVVFGYFTSMNQALIGAMAGTGFARGRQTIDTKVMLSVVRGWVIGPAAGVMLGYVFALATRAW</sequence>
<dbReference type="GO" id="GO:0005315">
    <property type="term" value="F:phosphate transmembrane transporter activity"/>
    <property type="evidence" value="ECO:0007669"/>
    <property type="project" value="InterPro"/>
</dbReference>
<feature type="transmembrane region" description="Helical" evidence="6">
    <location>
        <begin position="127"/>
        <end position="148"/>
    </location>
</feature>
<organism evidence="7">
    <name type="scientific">mine drainage metagenome</name>
    <dbReference type="NCBI Taxonomy" id="410659"/>
    <lineage>
        <taxon>unclassified sequences</taxon>
        <taxon>metagenomes</taxon>
        <taxon>ecological metagenomes</taxon>
    </lineage>
</organism>
<dbReference type="InterPro" id="IPR001204">
    <property type="entry name" value="Phos_transporter"/>
</dbReference>
<evidence type="ECO:0000256" key="3">
    <source>
        <dbReference type="ARBA" id="ARBA00022692"/>
    </source>
</evidence>
<dbReference type="PANTHER" id="PTHR11101">
    <property type="entry name" value="PHOSPHATE TRANSPORTER"/>
    <property type="match status" value="1"/>
</dbReference>
<accession>A0A1J5QMM7</accession>
<feature type="transmembrane region" description="Helical" evidence="6">
    <location>
        <begin position="288"/>
        <end position="311"/>
    </location>
</feature>